<sequence length="158" mass="17267">MSVCRKYIIIAPVSLILTFLAAGCSETKVSQCERLTKAVNQGTSLVEKKKGYQVTTSLQLAKDLEGVTKSLKEMNFKDPKLVDFQTSYVKVFETFSQEITKAAKALGATKNAKPSSSSWNAIQKDRKVIDASLTAATSAGKQSDQLEGDMKQYCSKPE</sequence>
<reference evidence="3" key="2">
    <citation type="journal article" date="2022" name="Microbiol. Resour. Announc.">
        <title>Metagenome Sequencing to Explore Phylogenomics of Terrestrial Cyanobacteria.</title>
        <authorList>
            <person name="Ward R.D."/>
            <person name="Stajich J.E."/>
            <person name="Johansen J.R."/>
            <person name="Huntemann M."/>
            <person name="Clum A."/>
            <person name="Foster B."/>
            <person name="Foster B."/>
            <person name="Roux S."/>
            <person name="Palaniappan K."/>
            <person name="Varghese N."/>
            <person name="Mukherjee S."/>
            <person name="Reddy T.B.K."/>
            <person name="Daum C."/>
            <person name="Copeland A."/>
            <person name="Chen I.A."/>
            <person name="Ivanova N.N."/>
            <person name="Kyrpides N.C."/>
            <person name="Shapiro N."/>
            <person name="Eloe-Fadrosh E.A."/>
            <person name="Pietrasiak N."/>
        </authorList>
    </citation>
    <scope>NUCLEOTIDE SEQUENCE</scope>
    <source>
        <strain evidence="3">GSE-NOS-MK-12-04C</strain>
    </source>
</reference>
<evidence type="ECO:0000256" key="2">
    <source>
        <dbReference type="SAM" id="SignalP"/>
    </source>
</evidence>
<accession>A0A951QU76</accession>
<proteinExistence type="predicted"/>
<feature type="chain" id="PRO_5038096432" description="Lipoprotein" evidence="2">
    <location>
        <begin position="22"/>
        <end position="158"/>
    </location>
</feature>
<organism evidence="3 4">
    <name type="scientific">Cyanomargarita calcarea GSE-NOS-MK-12-04C</name>
    <dbReference type="NCBI Taxonomy" id="2839659"/>
    <lineage>
        <taxon>Bacteria</taxon>
        <taxon>Bacillati</taxon>
        <taxon>Cyanobacteriota</taxon>
        <taxon>Cyanophyceae</taxon>
        <taxon>Nostocales</taxon>
        <taxon>Cyanomargaritaceae</taxon>
        <taxon>Cyanomargarita</taxon>
    </lineage>
</organism>
<dbReference type="PROSITE" id="PS51257">
    <property type="entry name" value="PROKAR_LIPOPROTEIN"/>
    <property type="match status" value="1"/>
</dbReference>
<protein>
    <recommendedName>
        <fullName evidence="5">Lipoprotein</fullName>
    </recommendedName>
</protein>
<dbReference type="AlphaFoldDB" id="A0A951QU76"/>
<comment type="caution">
    <text evidence="3">The sequence shown here is derived from an EMBL/GenBank/DDBJ whole genome shotgun (WGS) entry which is preliminary data.</text>
</comment>
<dbReference type="EMBL" id="JAHHGZ010000038">
    <property type="protein sequence ID" value="MBW4671048.1"/>
    <property type="molecule type" value="Genomic_DNA"/>
</dbReference>
<evidence type="ECO:0000256" key="1">
    <source>
        <dbReference type="SAM" id="MobiDB-lite"/>
    </source>
</evidence>
<name>A0A951QU76_9CYAN</name>
<dbReference type="Proteomes" id="UP000729701">
    <property type="component" value="Unassembled WGS sequence"/>
</dbReference>
<reference evidence="3" key="1">
    <citation type="submission" date="2021-05" db="EMBL/GenBank/DDBJ databases">
        <authorList>
            <person name="Pietrasiak N."/>
            <person name="Ward R."/>
            <person name="Stajich J.E."/>
            <person name="Kurbessoian T."/>
        </authorList>
    </citation>
    <scope>NUCLEOTIDE SEQUENCE</scope>
    <source>
        <strain evidence="3">GSE-NOS-MK-12-04C</strain>
    </source>
</reference>
<evidence type="ECO:0008006" key="5">
    <source>
        <dbReference type="Google" id="ProtNLM"/>
    </source>
</evidence>
<feature type="region of interest" description="Disordered" evidence="1">
    <location>
        <begin position="136"/>
        <end position="158"/>
    </location>
</feature>
<evidence type="ECO:0000313" key="4">
    <source>
        <dbReference type="Proteomes" id="UP000729701"/>
    </source>
</evidence>
<evidence type="ECO:0000313" key="3">
    <source>
        <dbReference type="EMBL" id="MBW4671048.1"/>
    </source>
</evidence>
<feature type="compositionally biased region" description="Polar residues" evidence="1">
    <location>
        <begin position="136"/>
        <end position="145"/>
    </location>
</feature>
<gene>
    <name evidence="3" type="ORF">KME60_27405</name>
</gene>
<feature type="signal peptide" evidence="2">
    <location>
        <begin position="1"/>
        <end position="21"/>
    </location>
</feature>
<keyword evidence="2" id="KW-0732">Signal</keyword>